<dbReference type="RefSeq" id="WP_379981758.1">
    <property type="nucleotide sequence ID" value="NZ_JBHUMO010000046.1"/>
</dbReference>
<protein>
    <submittedName>
        <fullName evidence="1">SLOG family protein</fullName>
    </submittedName>
</protein>
<dbReference type="InterPro" id="IPR010697">
    <property type="entry name" value="YspA"/>
</dbReference>
<dbReference type="Pfam" id="PF06908">
    <property type="entry name" value="YpsA"/>
    <property type="match status" value="1"/>
</dbReference>
<dbReference type="PANTHER" id="PTHR38440">
    <property type="entry name" value="UPF0398 PROTEIN YPSA"/>
    <property type="match status" value="1"/>
</dbReference>
<keyword evidence="2" id="KW-1185">Reference proteome</keyword>
<proteinExistence type="predicted"/>
<dbReference type="EMBL" id="JBHUMO010000046">
    <property type="protein sequence ID" value="MFD2729418.1"/>
    <property type="molecule type" value="Genomic_DNA"/>
</dbReference>
<organism evidence="1 2">
    <name type="scientific">Enterococcus camelliae</name>
    <dbReference type="NCBI Taxonomy" id="453959"/>
    <lineage>
        <taxon>Bacteria</taxon>
        <taxon>Bacillati</taxon>
        <taxon>Bacillota</taxon>
        <taxon>Bacilli</taxon>
        <taxon>Lactobacillales</taxon>
        <taxon>Enterococcaceae</taxon>
        <taxon>Enterococcus</taxon>
    </lineage>
</organism>
<dbReference type="NCBIfam" id="NF010181">
    <property type="entry name" value="PRK13660.1"/>
    <property type="match status" value="1"/>
</dbReference>
<sequence length="182" mass="21185">MYVKRLVITGYRSYELGIFQENDPKIAIIKKVLTSQIKQFIEEGYQWFLIGGALGVEIWAGQVLVELKKEYAEVNLGIVFPYQDFGIKWNEKNKNQLADLLRDADFVDSVSHSTYQNKTQFQNHTRFLLSHSDGCFLIYDEEFAGKCQSFFEDARVYKESQNYFIAQITMDDLQNSLLDNGF</sequence>
<evidence type="ECO:0000313" key="1">
    <source>
        <dbReference type="EMBL" id="MFD2729418.1"/>
    </source>
</evidence>
<evidence type="ECO:0000313" key="2">
    <source>
        <dbReference type="Proteomes" id="UP001597427"/>
    </source>
</evidence>
<dbReference type="Proteomes" id="UP001597427">
    <property type="component" value="Unassembled WGS sequence"/>
</dbReference>
<comment type="caution">
    <text evidence="1">The sequence shown here is derived from an EMBL/GenBank/DDBJ whole genome shotgun (WGS) entry which is preliminary data.</text>
</comment>
<gene>
    <name evidence="1" type="ORF">ACFSR0_08270</name>
</gene>
<dbReference type="Gene3D" id="3.40.50.450">
    <property type="match status" value="1"/>
</dbReference>
<name>A0ABW5TJW4_9ENTE</name>
<reference evidence="2" key="1">
    <citation type="journal article" date="2019" name="Int. J. Syst. Evol. Microbiol.">
        <title>The Global Catalogue of Microorganisms (GCM) 10K type strain sequencing project: providing services to taxonomists for standard genome sequencing and annotation.</title>
        <authorList>
            <consortium name="The Broad Institute Genomics Platform"/>
            <consortium name="The Broad Institute Genome Sequencing Center for Infectious Disease"/>
            <person name="Wu L."/>
            <person name="Ma J."/>
        </authorList>
    </citation>
    <scope>NUCLEOTIDE SEQUENCE [LARGE SCALE GENOMIC DNA]</scope>
    <source>
        <strain evidence="2">TISTR 932</strain>
    </source>
</reference>
<accession>A0ABW5TJW4</accession>
<dbReference type="PIRSF" id="PIRSF021290">
    <property type="entry name" value="DUF1273"/>
    <property type="match status" value="1"/>
</dbReference>
<dbReference type="PANTHER" id="PTHR38440:SF1">
    <property type="entry name" value="UPF0398 PROTEIN SPR0331"/>
    <property type="match status" value="1"/>
</dbReference>
<dbReference type="SUPFAM" id="SSF102405">
    <property type="entry name" value="MCP/YpsA-like"/>
    <property type="match status" value="1"/>
</dbReference>